<dbReference type="Gene3D" id="3.40.50.150">
    <property type="entry name" value="Vaccinia Virus protein VP39"/>
    <property type="match status" value="1"/>
</dbReference>
<evidence type="ECO:0000313" key="2">
    <source>
        <dbReference type="EMBL" id="GHA84997.1"/>
    </source>
</evidence>
<dbReference type="CDD" id="cd02440">
    <property type="entry name" value="AdoMet_MTases"/>
    <property type="match status" value="1"/>
</dbReference>
<dbReference type="SUPFAM" id="SSF53335">
    <property type="entry name" value="S-adenosyl-L-methionine-dependent methyltransferases"/>
    <property type="match status" value="1"/>
</dbReference>
<feature type="domain" description="Methyltransferase type 11" evidence="1">
    <location>
        <begin position="43"/>
        <end position="136"/>
    </location>
</feature>
<reference evidence="2" key="1">
    <citation type="journal article" date="2014" name="Int. J. Syst. Evol. Microbiol.">
        <title>Complete genome sequence of Corynebacterium casei LMG S-19264T (=DSM 44701T), isolated from a smear-ripened cheese.</title>
        <authorList>
            <consortium name="US DOE Joint Genome Institute (JGI-PGF)"/>
            <person name="Walter F."/>
            <person name="Albersmeier A."/>
            <person name="Kalinowski J."/>
            <person name="Ruckert C."/>
        </authorList>
    </citation>
    <scope>NUCLEOTIDE SEQUENCE</scope>
    <source>
        <strain evidence="2">KCTC 23077</strain>
    </source>
</reference>
<name>A0A918WAT1_9GAMM</name>
<dbReference type="RefSeq" id="WP_189456834.1">
    <property type="nucleotide sequence ID" value="NZ_BMYD01000004.1"/>
</dbReference>
<dbReference type="PANTHER" id="PTHR43861">
    <property type="entry name" value="TRANS-ACONITATE 2-METHYLTRANSFERASE-RELATED"/>
    <property type="match status" value="1"/>
</dbReference>
<evidence type="ECO:0000259" key="1">
    <source>
        <dbReference type="Pfam" id="PF08241"/>
    </source>
</evidence>
<dbReference type="AlphaFoldDB" id="A0A918WAT1"/>
<keyword evidence="3" id="KW-1185">Reference proteome</keyword>
<protein>
    <recommendedName>
        <fullName evidence="1">Methyltransferase type 11 domain-containing protein</fullName>
    </recommendedName>
</protein>
<dbReference type="InterPro" id="IPR013216">
    <property type="entry name" value="Methyltransf_11"/>
</dbReference>
<dbReference type="GO" id="GO:0008757">
    <property type="term" value="F:S-adenosylmethionine-dependent methyltransferase activity"/>
    <property type="evidence" value="ECO:0007669"/>
    <property type="project" value="InterPro"/>
</dbReference>
<proteinExistence type="predicted"/>
<sequence length="279" mass="30625">MTHPRHLFDALVTTAPFQPATNYWRAVELDAVIRHGLPSGRGLDLGCGDGKLTAIVDRASDGGRRWVGVDLDPEETALAEHGGRYEAVHTCSATAVPEPDASFDFVFSNSVLEHIPSVDEVLMEAARLLRPDGQFIATVPGPHFHALLRGPWMGGDKKKYCAQIDARCAHVRYWSPDTWRSHLSAVGLELVGVVEYLSQRQLRRWELMSAFTGGALHLLSGRRKRPIELQRMLRLRGERPGPAGALAASISRTAFSSLPMSAVDGAGPFACMLIEARRR</sequence>
<organism evidence="2 3">
    <name type="scientific">Cognatilysobacter bugurensis</name>
    <dbReference type="NCBI Taxonomy" id="543356"/>
    <lineage>
        <taxon>Bacteria</taxon>
        <taxon>Pseudomonadati</taxon>
        <taxon>Pseudomonadota</taxon>
        <taxon>Gammaproteobacteria</taxon>
        <taxon>Lysobacterales</taxon>
        <taxon>Lysobacteraceae</taxon>
        <taxon>Cognatilysobacter</taxon>
    </lineage>
</organism>
<accession>A0A918WAT1</accession>
<evidence type="ECO:0000313" key="3">
    <source>
        <dbReference type="Proteomes" id="UP000646426"/>
    </source>
</evidence>
<dbReference type="Pfam" id="PF08241">
    <property type="entry name" value="Methyltransf_11"/>
    <property type="match status" value="1"/>
</dbReference>
<dbReference type="InterPro" id="IPR029063">
    <property type="entry name" value="SAM-dependent_MTases_sf"/>
</dbReference>
<dbReference type="EMBL" id="BMYD01000004">
    <property type="protein sequence ID" value="GHA84997.1"/>
    <property type="molecule type" value="Genomic_DNA"/>
</dbReference>
<dbReference type="Proteomes" id="UP000646426">
    <property type="component" value="Unassembled WGS sequence"/>
</dbReference>
<comment type="caution">
    <text evidence="2">The sequence shown here is derived from an EMBL/GenBank/DDBJ whole genome shotgun (WGS) entry which is preliminary data.</text>
</comment>
<gene>
    <name evidence="2" type="ORF">GCM10007067_23680</name>
</gene>
<reference evidence="2" key="2">
    <citation type="submission" date="2020-09" db="EMBL/GenBank/DDBJ databases">
        <authorList>
            <person name="Sun Q."/>
            <person name="Kim S."/>
        </authorList>
    </citation>
    <scope>NUCLEOTIDE SEQUENCE</scope>
    <source>
        <strain evidence="2">KCTC 23077</strain>
    </source>
</reference>